<dbReference type="AlphaFoldDB" id="A0A6N6N0L1"/>
<dbReference type="Gene3D" id="3.30.70.920">
    <property type="match status" value="1"/>
</dbReference>
<evidence type="ECO:0000256" key="2">
    <source>
        <dbReference type="ARBA" id="ARBA00023125"/>
    </source>
</evidence>
<dbReference type="InterPro" id="IPR019887">
    <property type="entry name" value="Tscrpt_reg_AsnC/Lrp_C"/>
</dbReference>
<dbReference type="GO" id="GO:0043565">
    <property type="term" value="F:sequence-specific DNA binding"/>
    <property type="evidence" value="ECO:0007669"/>
    <property type="project" value="InterPro"/>
</dbReference>
<keyword evidence="7" id="KW-1185">Reference proteome</keyword>
<comment type="caution">
    <text evidence="6">The sequence shown here is derived from an EMBL/GenBank/DDBJ whole genome shotgun (WGS) entry which is preliminary data.</text>
</comment>
<gene>
    <name evidence="6" type="ORF">F8A88_12705</name>
</gene>
<evidence type="ECO:0000259" key="4">
    <source>
        <dbReference type="Pfam" id="PF01037"/>
    </source>
</evidence>
<dbReference type="Pfam" id="PF01037">
    <property type="entry name" value="AsnC_trans_reg"/>
    <property type="match status" value="1"/>
</dbReference>
<evidence type="ECO:0000259" key="5">
    <source>
        <dbReference type="Pfam" id="PF13404"/>
    </source>
</evidence>
<evidence type="ECO:0000313" key="7">
    <source>
        <dbReference type="Proteomes" id="UP000438699"/>
    </source>
</evidence>
<dbReference type="InterPro" id="IPR036390">
    <property type="entry name" value="WH_DNA-bd_sf"/>
</dbReference>
<reference evidence="6 7" key="1">
    <citation type="journal article" date="2017" name="Int. J. Syst. Evol. Microbiol.">
        <title>Desulfovibrio senegalensis sp. nov., a mesophilic sulfate reducer isolated from marine sediment.</title>
        <authorList>
            <person name="Thioye A."/>
            <person name="Gam Z.B.A."/>
            <person name="Mbengue M."/>
            <person name="Cayol J.L."/>
            <person name="Joseph-Bartoli M."/>
            <person name="Toure-Kane C."/>
            <person name="Labat M."/>
        </authorList>
    </citation>
    <scope>NUCLEOTIDE SEQUENCE [LARGE SCALE GENOMIC DNA]</scope>
    <source>
        <strain evidence="6 7">DSM 101509</strain>
    </source>
</reference>
<dbReference type="GO" id="GO:0005829">
    <property type="term" value="C:cytosol"/>
    <property type="evidence" value="ECO:0007669"/>
    <property type="project" value="TreeGrafter"/>
</dbReference>
<feature type="domain" description="HTH asnC-type" evidence="5">
    <location>
        <begin position="6"/>
        <end position="45"/>
    </location>
</feature>
<name>A0A6N6N0L1_9BACT</name>
<dbReference type="Gene3D" id="1.10.10.10">
    <property type="entry name" value="Winged helix-like DNA-binding domain superfamily/Winged helix DNA-binding domain"/>
    <property type="match status" value="1"/>
</dbReference>
<sequence length="160" mass="17647">MKKKFDAHDRHLVATLTNDGQMSVGKVADRLGVTAPTVRSRLKNLVTAGAVRVAALVNPMKARGLTVALVGISLQSHKMLDEKLEQISTLARVNWCAVVTGRYDIIVEITCGEDIGDLYDFLDKDLSQVGGINSSESFVVMKSKRKWLYLPEAVTQKFQK</sequence>
<organism evidence="6 7">
    <name type="scientific">Pseudodesulfovibrio senegalensis</name>
    <dbReference type="NCBI Taxonomy" id="1721087"/>
    <lineage>
        <taxon>Bacteria</taxon>
        <taxon>Pseudomonadati</taxon>
        <taxon>Thermodesulfobacteriota</taxon>
        <taxon>Desulfovibrionia</taxon>
        <taxon>Desulfovibrionales</taxon>
        <taxon>Desulfovibrionaceae</taxon>
    </lineage>
</organism>
<protein>
    <submittedName>
        <fullName evidence="6">Lrp/AsnC family transcriptional regulator</fullName>
    </submittedName>
</protein>
<evidence type="ECO:0000256" key="1">
    <source>
        <dbReference type="ARBA" id="ARBA00023015"/>
    </source>
</evidence>
<evidence type="ECO:0000313" key="6">
    <source>
        <dbReference type="EMBL" id="KAB1440806.1"/>
    </source>
</evidence>
<keyword evidence="1" id="KW-0805">Transcription regulation</keyword>
<dbReference type="Pfam" id="PF13404">
    <property type="entry name" value="HTH_AsnC-type"/>
    <property type="match status" value="1"/>
</dbReference>
<dbReference type="InterPro" id="IPR036388">
    <property type="entry name" value="WH-like_DNA-bd_sf"/>
</dbReference>
<dbReference type="InterPro" id="IPR019888">
    <property type="entry name" value="Tscrpt_reg_AsnC-like"/>
</dbReference>
<dbReference type="InterPro" id="IPR011008">
    <property type="entry name" value="Dimeric_a/b-barrel"/>
</dbReference>
<dbReference type="OrthoDB" id="9152244at2"/>
<dbReference type="PANTHER" id="PTHR30154">
    <property type="entry name" value="LEUCINE-RESPONSIVE REGULATORY PROTEIN"/>
    <property type="match status" value="1"/>
</dbReference>
<dbReference type="PRINTS" id="PR00033">
    <property type="entry name" value="HTHASNC"/>
</dbReference>
<evidence type="ECO:0000256" key="3">
    <source>
        <dbReference type="ARBA" id="ARBA00023163"/>
    </source>
</evidence>
<dbReference type="RefSeq" id="WP_151151550.1">
    <property type="nucleotide sequence ID" value="NZ_WAIE01000006.1"/>
</dbReference>
<dbReference type="Proteomes" id="UP000438699">
    <property type="component" value="Unassembled WGS sequence"/>
</dbReference>
<keyword evidence="2" id="KW-0238">DNA-binding</keyword>
<keyword evidence="3" id="KW-0804">Transcription</keyword>
<dbReference type="GO" id="GO:0043200">
    <property type="term" value="P:response to amino acid"/>
    <property type="evidence" value="ECO:0007669"/>
    <property type="project" value="TreeGrafter"/>
</dbReference>
<dbReference type="InterPro" id="IPR000485">
    <property type="entry name" value="AsnC-type_HTH_dom"/>
</dbReference>
<dbReference type="PANTHER" id="PTHR30154:SF34">
    <property type="entry name" value="TRANSCRIPTIONAL REGULATOR AZLB"/>
    <property type="match status" value="1"/>
</dbReference>
<dbReference type="SUPFAM" id="SSF54909">
    <property type="entry name" value="Dimeric alpha+beta barrel"/>
    <property type="match status" value="1"/>
</dbReference>
<dbReference type="EMBL" id="WAIE01000006">
    <property type="protein sequence ID" value="KAB1440806.1"/>
    <property type="molecule type" value="Genomic_DNA"/>
</dbReference>
<dbReference type="SUPFAM" id="SSF46785">
    <property type="entry name" value="Winged helix' DNA-binding domain"/>
    <property type="match status" value="1"/>
</dbReference>
<accession>A0A6N6N0L1</accession>
<dbReference type="SMART" id="SM00344">
    <property type="entry name" value="HTH_ASNC"/>
    <property type="match status" value="1"/>
</dbReference>
<proteinExistence type="predicted"/>
<feature type="domain" description="Transcription regulator AsnC/Lrp ligand binding" evidence="4">
    <location>
        <begin position="70"/>
        <end position="142"/>
    </location>
</feature>